<evidence type="ECO:0000256" key="1">
    <source>
        <dbReference type="SAM" id="Coils"/>
    </source>
</evidence>
<organism evidence="3">
    <name type="scientific">uncultured Caudovirales phage</name>
    <dbReference type="NCBI Taxonomy" id="2100421"/>
    <lineage>
        <taxon>Viruses</taxon>
        <taxon>Duplodnaviria</taxon>
        <taxon>Heunggongvirae</taxon>
        <taxon>Uroviricota</taxon>
        <taxon>Caudoviricetes</taxon>
        <taxon>Peduoviridae</taxon>
        <taxon>Maltschvirus</taxon>
        <taxon>Maltschvirus maltsch</taxon>
    </lineage>
</organism>
<reference evidence="3" key="1">
    <citation type="submission" date="2020-05" db="EMBL/GenBank/DDBJ databases">
        <authorList>
            <person name="Chiriac C."/>
            <person name="Salcher M."/>
            <person name="Ghai R."/>
            <person name="Kavagutti S V."/>
        </authorList>
    </citation>
    <scope>NUCLEOTIDE SEQUENCE</scope>
</reference>
<gene>
    <name evidence="3" type="ORF">UFOVP181_291</name>
    <name evidence="2" type="ORF">UFOVP57_348</name>
</gene>
<accession>A0A6J7WL81</accession>
<protein>
    <submittedName>
        <fullName evidence="3">Uncharacterized protein</fullName>
    </submittedName>
</protein>
<evidence type="ECO:0000313" key="3">
    <source>
        <dbReference type="EMBL" id="CAB5209030.1"/>
    </source>
</evidence>
<keyword evidence="1" id="KW-0175">Coiled coil</keyword>
<evidence type="ECO:0000313" key="2">
    <source>
        <dbReference type="EMBL" id="CAB4125947.1"/>
    </source>
</evidence>
<dbReference type="EMBL" id="LR796187">
    <property type="protein sequence ID" value="CAB4125947.1"/>
    <property type="molecule type" value="Genomic_DNA"/>
</dbReference>
<proteinExistence type="predicted"/>
<dbReference type="EMBL" id="LR798231">
    <property type="protein sequence ID" value="CAB5209030.1"/>
    <property type="molecule type" value="Genomic_DNA"/>
</dbReference>
<sequence>MSELSISELKEKLEQVKKDLANETGRKFEVLSEYKEYLEDEIKFLQNEQKQSRN</sequence>
<feature type="coiled-coil region" evidence="1">
    <location>
        <begin position="6"/>
        <end position="48"/>
    </location>
</feature>
<name>A0A6J7WL81_9CAUD</name>